<gene>
    <name evidence="6" type="primary">glmM</name>
    <name evidence="13" type="ORF">GOB84_10355</name>
</gene>
<evidence type="ECO:0000313" key="14">
    <source>
        <dbReference type="Proteomes" id="UP000615326"/>
    </source>
</evidence>
<sequence>MSTTRHFFGTDGIRGTANAHPMTVEVSQKLGQAAGLHFMRGNHRHKVLVGKDTRLSGYMIECALVAGFLSAGMDVTLVGPMPTPAIAMLTRSLRADLGVMISASHNPFSDNGIKLFGPDGFKLSDQEEASIEGLMMADLSGRLAAPAEIGRATRLNDAAGRYVEHAKASFPRGCRLDGLKIVIDCANGAAYRVAPTALWELGAEVIRLGCEPDGVNINENCGSTHPEALCRAVVEHGAHLGIALDGDADRMLLADETGKLIDGDQIIGLIARSWAASGRLATSSIVTTVMSNMGLERFLASLDLTLERTAVGDRYVVERMRENGANVGGEQSGHVVLSDFATTGDGLLAALQVLAVLIGDGRPASEVCSVFSPYPQTLRNIRFSGPSPLRVPAVSTARAEIEARLGKRGRLVLRESGTEPLVRVMVEAEDPDTVENAVEDMCAAIRAVHEPA</sequence>
<dbReference type="Pfam" id="PF00408">
    <property type="entry name" value="PGM_PMM_IV"/>
    <property type="match status" value="1"/>
</dbReference>
<keyword evidence="14" id="KW-1185">Reference proteome</keyword>
<feature type="binding site" evidence="6">
    <location>
        <position position="245"/>
    </location>
    <ligand>
        <name>Mg(2+)</name>
        <dbReference type="ChEBI" id="CHEBI:18420"/>
    </ligand>
</feature>
<proteinExistence type="inferred from homology"/>
<protein>
    <recommendedName>
        <fullName evidence="6 8">Phosphoglucosamine mutase</fullName>
        <ecNumber evidence="6 8">5.4.2.10</ecNumber>
    </recommendedName>
</protein>
<dbReference type="InterPro" id="IPR005843">
    <property type="entry name" value="A-D-PHexomutase_C"/>
</dbReference>
<dbReference type="PRINTS" id="PR00509">
    <property type="entry name" value="PGMPMM"/>
</dbReference>
<dbReference type="Pfam" id="PF02878">
    <property type="entry name" value="PGM_PMM_I"/>
    <property type="match status" value="1"/>
</dbReference>
<dbReference type="NCBIfam" id="TIGR01455">
    <property type="entry name" value="glmM"/>
    <property type="match status" value="1"/>
</dbReference>
<dbReference type="InterPro" id="IPR016066">
    <property type="entry name" value="A-D-PHexomutase_CS"/>
</dbReference>
<dbReference type="EC" id="5.4.2.10" evidence="6 8"/>
<name>A0ABX0K968_9PROT</name>
<feature type="binding site" evidence="6">
    <location>
        <position position="247"/>
    </location>
    <ligand>
        <name>Mg(2+)</name>
        <dbReference type="ChEBI" id="CHEBI:18420"/>
    </ligand>
</feature>
<evidence type="ECO:0000256" key="2">
    <source>
        <dbReference type="ARBA" id="ARBA00022553"/>
    </source>
</evidence>
<keyword evidence="4 6" id="KW-0460">Magnesium</keyword>
<feature type="domain" description="Alpha-D-phosphohexomutase alpha/beta/alpha" evidence="11">
    <location>
        <begin position="161"/>
        <end position="258"/>
    </location>
</feature>
<dbReference type="NCBIfam" id="NF008139">
    <property type="entry name" value="PRK10887.1"/>
    <property type="match status" value="1"/>
</dbReference>
<evidence type="ECO:0000259" key="9">
    <source>
        <dbReference type="Pfam" id="PF00408"/>
    </source>
</evidence>
<comment type="PTM">
    <text evidence="6">Activated by phosphorylation.</text>
</comment>
<dbReference type="InterPro" id="IPR005845">
    <property type="entry name" value="A-D-PHexomutase_a/b/a-II"/>
</dbReference>
<keyword evidence="2 6" id="KW-0597">Phosphoprotein</keyword>
<evidence type="ECO:0000259" key="11">
    <source>
        <dbReference type="Pfam" id="PF02879"/>
    </source>
</evidence>
<feature type="modified residue" description="Phosphoserine" evidence="6">
    <location>
        <position position="104"/>
    </location>
</feature>
<dbReference type="PANTHER" id="PTHR42946">
    <property type="entry name" value="PHOSPHOHEXOSE MUTASE"/>
    <property type="match status" value="1"/>
</dbReference>
<dbReference type="InterPro" id="IPR036900">
    <property type="entry name" value="A-D-PHexomutase_C_sf"/>
</dbReference>
<evidence type="ECO:0000313" key="13">
    <source>
        <dbReference type="EMBL" id="NHO32949.1"/>
    </source>
</evidence>
<keyword evidence="3 6" id="KW-0479">Metal-binding</keyword>
<evidence type="ECO:0000256" key="1">
    <source>
        <dbReference type="ARBA" id="ARBA00010231"/>
    </source>
</evidence>
<dbReference type="Pfam" id="PF02879">
    <property type="entry name" value="PGM_PMM_II"/>
    <property type="match status" value="1"/>
</dbReference>
<feature type="domain" description="Alpha-D-phosphohexomutase C-terminal" evidence="9">
    <location>
        <begin position="388"/>
        <end position="443"/>
    </location>
</feature>
<comment type="similarity">
    <text evidence="1 6 7">Belongs to the phosphohexose mutase family.</text>
</comment>
<dbReference type="InterPro" id="IPR005846">
    <property type="entry name" value="A-D-PHexomutase_a/b/a-III"/>
</dbReference>
<evidence type="ECO:0000256" key="5">
    <source>
        <dbReference type="ARBA" id="ARBA00023235"/>
    </source>
</evidence>
<dbReference type="Proteomes" id="UP000615326">
    <property type="component" value="Unassembled WGS sequence"/>
</dbReference>
<feature type="binding site" evidence="6">
    <location>
        <position position="249"/>
    </location>
    <ligand>
        <name>Mg(2+)</name>
        <dbReference type="ChEBI" id="CHEBI:18420"/>
    </ligand>
</feature>
<dbReference type="GO" id="GO:0008966">
    <property type="term" value="F:phosphoglucosamine mutase activity"/>
    <property type="evidence" value="ECO:0007669"/>
    <property type="project" value="UniProtKB-EC"/>
</dbReference>
<comment type="catalytic activity">
    <reaction evidence="6 8">
        <text>alpha-D-glucosamine 1-phosphate = D-glucosamine 6-phosphate</text>
        <dbReference type="Rhea" id="RHEA:23424"/>
        <dbReference type="ChEBI" id="CHEBI:58516"/>
        <dbReference type="ChEBI" id="CHEBI:58725"/>
        <dbReference type="EC" id="5.4.2.10"/>
    </reaction>
</comment>
<feature type="active site" description="Phosphoserine intermediate" evidence="6">
    <location>
        <position position="104"/>
    </location>
</feature>
<keyword evidence="5 6" id="KW-0413">Isomerase</keyword>
<evidence type="ECO:0000256" key="6">
    <source>
        <dbReference type="HAMAP-Rule" id="MF_01554"/>
    </source>
</evidence>
<organism evidence="13 14">
    <name type="scientific">Acetobacter fallax</name>
    <dbReference type="NCBI Taxonomy" id="1737473"/>
    <lineage>
        <taxon>Bacteria</taxon>
        <taxon>Pseudomonadati</taxon>
        <taxon>Pseudomonadota</taxon>
        <taxon>Alphaproteobacteria</taxon>
        <taxon>Acetobacterales</taxon>
        <taxon>Acetobacteraceae</taxon>
        <taxon>Acetobacter</taxon>
    </lineage>
</organism>
<comment type="caution">
    <text evidence="13">The sequence shown here is derived from an EMBL/GenBank/DDBJ whole genome shotgun (WGS) entry which is preliminary data.</text>
</comment>
<accession>A0ABX0K968</accession>
<dbReference type="InterPro" id="IPR016055">
    <property type="entry name" value="A-D-PHexomutase_a/b/a-I/II/III"/>
</dbReference>
<reference evidence="13 14" key="1">
    <citation type="journal article" date="2020" name="Int. J. Syst. Evol. Microbiol.">
        <title>Novel acetic acid bacteria from cider fermentations: Acetobacter conturbans sp. nov. and Acetobacter fallax sp. nov.</title>
        <authorList>
            <person name="Sombolestani A.S."/>
            <person name="Cleenwerck I."/>
            <person name="Cnockaert M."/>
            <person name="Borremans W."/>
            <person name="Wieme A.D."/>
            <person name="De Vuyst L."/>
            <person name="Vandamme P."/>
        </authorList>
    </citation>
    <scope>NUCLEOTIDE SEQUENCE [LARGE SCALE GENOMIC DNA]</scope>
    <source>
        <strain evidence="13 14">LMG 1637</strain>
    </source>
</reference>
<comment type="cofactor">
    <cofactor evidence="6">
        <name>Mg(2+)</name>
        <dbReference type="ChEBI" id="CHEBI:18420"/>
    </cofactor>
    <text evidence="6">Binds 1 Mg(2+) ion per subunit.</text>
</comment>
<dbReference type="SUPFAM" id="SSF53738">
    <property type="entry name" value="Phosphoglucomutase, first 3 domains"/>
    <property type="match status" value="3"/>
</dbReference>
<dbReference type="InterPro" id="IPR050060">
    <property type="entry name" value="Phosphoglucosamine_mutase"/>
</dbReference>
<dbReference type="PANTHER" id="PTHR42946:SF1">
    <property type="entry name" value="PHOSPHOGLUCOMUTASE (ALPHA-D-GLUCOSE-1,6-BISPHOSPHATE-DEPENDENT)"/>
    <property type="match status" value="1"/>
</dbReference>
<dbReference type="EMBL" id="WOSW01000018">
    <property type="protein sequence ID" value="NHO32949.1"/>
    <property type="molecule type" value="Genomic_DNA"/>
</dbReference>
<evidence type="ECO:0000256" key="3">
    <source>
        <dbReference type="ARBA" id="ARBA00022723"/>
    </source>
</evidence>
<dbReference type="SUPFAM" id="SSF55957">
    <property type="entry name" value="Phosphoglucomutase, C-terminal domain"/>
    <property type="match status" value="1"/>
</dbReference>
<dbReference type="RefSeq" id="WP_173577477.1">
    <property type="nucleotide sequence ID" value="NZ_WOSW01000018.1"/>
</dbReference>
<feature type="binding site" description="via phosphate group" evidence="6">
    <location>
        <position position="104"/>
    </location>
    <ligand>
        <name>Mg(2+)</name>
        <dbReference type="ChEBI" id="CHEBI:18420"/>
    </ligand>
</feature>
<dbReference type="Pfam" id="PF02880">
    <property type="entry name" value="PGM_PMM_III"/>
    <property type="match status" value="1"/>
</dbReference>
<feature type="domain" description="Alpha-D-phosphohexomutase alpha/beta/alpha" evidence="12">
    <location>
        <begin position="262"/>
        <end position="373"/>
    </location>
</feature>
<dbReference type="PROSITE" id="PS00710">
    <property type="entry name" value="PGM_PMM"/>
    <property type="match status" value="1"/>
</dbReference>
<dbReference type="Gene3D" id="3.30.310.50">
    <property type="entry name" value="Alpha-D-phosphohexomutase, C-terminal domain"/>
    <property type="match status" value="1"/>
</dbReference>
<dbReference type="CDD" id="cd05802">
    <property type="entry name" value="GlmM"/>
    <property type="match status" value="1"/>
</dbReference>
<evidence type="ECO:0000259" key="12">
    <source>
        <dbReference type="Pfam" id="PF02880"/>
    </source>
</evidence>
<dbReference type="InterPro" id="IPR005841">
    <property type="entry name" value="Alpha-D-phosphohexomutase_SF"/>
</dbReference>
<dbReference type="HAMAP" id="MF_01554_B">
    <property type="entry name" value="GlmM_B"/>
    <property type="match status" value="1"/>
</dbReference>
<dbReference type="InterPro" id="IPR006352">
    <property type="entry name" value="GlmM_bact"/>
</dbReference>
<evidence type="ECO:0000256" key="4">
    <source>
        <dbReference type="ARBA" id="ARBA00022842"/>
    </source>
</evidence>
<comment type="function">
    <text evidence="6 8">Catalyzes the conversion of glucosamine-6-phosphate to glucosamine-1-phosphate.</text>
</comment>
<evidence type="ECO:0000256" key="8">
    <source>
        <dbReference type="RuleBase" id="RU004327"/>
    </source>
</evidence>
<dbReference type="Gene3D" id="3.40.120.10">
    <property type="entry name" value="Alpha-D-Glucose-1,6-Bisphosphate, subunit A, domain 3"/>
    <property type="match status" value="3"/>
</dbReference>
<evidence type="ECO:0000256" key="7">
    <source>
        <dbReference type="RuleBase" id="RU004326"/>
    </source>
</evidence>
<dbReference type="InterPro" id="IPR005844">
    <property type="entry name" value="A-D-PHexomutase_a/b/a-I"/>
</dbReference>
<evidence type="ECO:0000259" key="10">
    <source>
        <dbReference type="Pfam" id="PF02878"/>
    </source>
</evidence>
<feature type="domain" description="Alpha-D-phosphohexomutase alpha/beta/alpha" evidence="10">
    <location>
        <begin position="7"/>
        <end position="135"/>
    </location>
</feature>